<organism evidence="11 12">
    <name type="scientific">Nonomuraea insulae</name>
    <dbReference type="NCBI Taxonomy" id="1616787"/>
    <lineage>
        <taxon>Bacteria</taxon>
        <taxon>Bacillati</taxon>
        <taxon>Actinomycetota</taxon>
        <taxon>Actinomycetes</taxon>
        <taxon>Streptosporangiales</taxon>
        <taxon>Streptosporangiaceae</taxon>
        <taxon>Nonomuraea</taxon>
    </lineage>
</organism>
<evidence type="ECO:0000256" key="10">
    <source>
        <dbReference type="SAM" id="SignalP"/>
    </source>
</evidence>
<gene>
    <name evidence="11" type="ORF">ACFPZ3_13030</name>
</gene>
<feature type="transmembrane region" description="Helical" evidence="9">
    <location>
        <begin position="387"/>
        <end position="420"/>
    </location>
</feature>
<reference evidence="12" key="1">
    <citation type="journal article" date="2019" name="Int. J. Syst. Evol. Microbiol.">
        <title>The Global Catalogue of Microorganisms (GCM) 10K type strain sequencing project: providing services to taxonomists for standard genome sequencing and annotation.</title>
        <authorList>
            <consortium name="The Broad Institute Genomics Platform"/>
            <consortium name="The Broad Institute Genome Sequencing Center for Infectious Disease"/>
            <person name="Wu L."/>
            <person name="Ma J."/>
        </authorList>
    </citation>
    <scope>NUCLEOTIDE SEQUENCE [LARGE SCALE GENOMIC DNA]</scope>
    <source>
        <strain evidence="12">CCUG 53903</strain>
    </source>
</reference>
<keyword evidence="10" id="KW-0732">Signal</keyword>
<dbReference type="EMBL" id="JBHSPA010000016">
    <property type="protein sequence ID" value="MFC5824776.1"/>
    <property type="molecule type" value="Genomic_DNA"/>
</dbReference>
<evidence type="ECO:0000313" key="12">
    <source>
        <dbReference type="Proteomes" id="UP001596058"/>
    </source>
</evidence>
<evidence type="ECO:0000256" key="2">
    <source>
        <dbReference type="ARBA" id="ARBA00022475"/>
    </source>
</evidence>
<evidence type="ECO:0000256" key="6">
    <source>
        <dbReference type="ARBA" id="ARBA00023136"/>
    </source>
</evidence>
<keyword evidence="2" id="KW-1003">Cell membrane</keyword>
<feature type="transmembrane region" description="Helical" evidence="9">
    <location>
        <begin position="324"/>
        <end position="341"/>
    </location>
</feature>
<evidence type="ECO:0000256" key="4">
    <source>
        <dbReference type="ARBA" id="ARBA00022692"/>
    </source>
</evidence>
<evidence type="ECO:0000256" key="3">
    <source>
        <dbReference type="ARBA" id="ARBA00022679"/>
    </source>
</evidence>
<evidence type="ECO:0000256" key="8">
    <source>
        <dbReference type="SAM" id="MobiDB-lite"/>
    </source>
</evidence>
<evidence type="ECO:0000256" key="1">
    <source>
        <dbReference type="ARBA" id="ARBA00004651"/>
    </source>
</evidence>
<feature type="transmembrane region" description="Helical" evidence="9">
    <location>
        <begin position="167"/>
        <end position="183"/>
    </location>
</feature>
<evidence type="ECO:0000313" key="11">
    <source>
        <dbReference type="EMBL" id="MFC5824776.1"/>
    </source>
</evidence>
<dbReference type="RefSeq" id="WP_379514295.1">
    <property type="nucleotide sequence ID" value="NZ_JBHSPA010000016.1"/>
</dbReference>
<accession>A0ABW1CGE4</accession>
<dbReference type="InterPro" id="IPR018584">
    <property type="entry name" value="GT87"/>
</dbReference>
<comment type="subcellular location">
    <subcellularLocation>
        <location evidence="1">Cell membrane</location>
        <topology evidence="1">Multi-pass membrane protein</topology>
    </subcellularLocation>
</comment>
<dbReference type="Proteomes" id="UP001596058">
    <property type="component" value="Unassembled WGS sequence"/>
</dbReference>
<keyword evidence="12" id="KW-1185">Reference proteome</keyword>
<feature type="transmembrane region" description="Helical" evidence="9">
    <location>
        <begin position="265"/>
        <end position="285"/>
    </location>
</feature>
<sequence length="448" mass="46626">MNRRTTLTAALLAALTAVLAAIFHAAPAGLPWWYAAAWALFAAAVWALRGVPGAAAGPLVLAGGLALIVTGLLGPPATSTDSFRYAWDGRVQSAGLSPYDHAPADPALAALRDPWLFPGCSEGHFYPIEDGCTRINRPSVHTIYPPLAEAYFLLVDRLSPDGARHKPLQVAGALLAAGLLVVLRRRDARLAALWAWCPAVPMEAVNNAHVDLLAAAAVVLALLYGRGTWFGVAVAVKLVPAVALPGALSGALAGSLSGGRAARRALRTLVPAVLVVAAAYLPYVLASRSSVLGYLFGYVSEEGYDEAGARERYAVLRLLLPDSWALPAVLVAMAALLLHVLRRGDPERPQRGALLLTGGAFLLLTPGYSWYALLVVALAALDGRWEWLGVALAGAAAYLVPGAATPAYTLAAAAVIAGALLRARSARAGGPPRTPRRPADPVPATPRP</sequence>
<feature type="transmembrane region" description="Helical" evidence="9">
    <location>
        <begin position="230"/>
        <end position="253"/>
    </location>
</feature>
<comment type="caution">
    <text evidence="11">The sequence shown here is derived from an EMBL/GenBank/DDBJ whole genome shotgun (WGS) entry which is preliminary data.</text>
</comment>
<feature type="transmembrane region" description="Helical" evidence="9">
    <location>
        <begin position="353"/>
        <end position="381"/>
    </location>
</feature>
<feature type="region of interest" description="Disordered" evidence="8">
    <location>
        <begin position="426"/>
        <end position="448"/>
    </location>
</feature>
<name>A0ABW1CGE4_9ACTN</name>
<keyword evidence="6 9" id="KW-0472">Membrane</keyword>
<feature type="transmembrane region" description="Helical" evidence="9">
    <location>
        <begin position="30"/>
        <end position="48"/>
    </location>
</feature>
<proteinExistence type="inferred from homology"/>
<evidence type="ECO:0000256" key="9">
    <source>
        <dbReference type="SAM" id="Phobius"/>
    </source>
</evidence>
<keyword evidence="5 9" id="KW-1133">Transmembrane helix</keyword>
<comment type="similarity">
    <text evidence="7">Belongs to the glycosyltransferase 87 family.</text>
</comment>
<feature type="transmembrane region" description="Helical" evidence="9">
    <location>
        <begin position="204"/>
        <end position="224"/>
    </location>
</feature>
<feature type="chain" id="PRO_5045889262" evidence="10">
    <location>
        <begin position="21"/>
        <end position="448"/>
    </location>
</feature>
<evidence type="ECO:0000256" key="7">
    <source>
        <dbReference type="ARBA" id="ARBA00024033"/>
    </source>
</evidence>
<evidence type="ECO:0000256" key="5">
    <source>
        <dbReference type="ARBA" id="ARBA00022989"/>
    </source>
</evidence>
<feature type="signal peptide" evidence="10">
    <location>
        <begin position="1"/>
        <end position="20"/>
    </location>
</feature>
<protein>
    <submittedName>
        <fullName evidence="11">Glycosyltransferase 87 family protein</fullName>
    </submittedName>
</protein>
<keyword evidence="3" id="KW-0808">Transferase</keyword>
<feature type="transmembrane region" description="Helical" evidence="9">
    <location>
        <begin position="55"/>
        <end position="74"/>
    </location>
</feature>
<dbReference type="Pfam" id="PF09594">
    <property type="entry name" value="GT87"/>
    <property type="match status" value="1"/>
</dbReference>
<keyword evidence="4 9" id="KW-0812">Transmembrane</keyword>